<gene>
    <name evidence="2" type="ORF">NLI96_g12708</name>
</gene>
<dbReference type="EMBL" id="JANAWD010001182">
    <property type="protein sequence ID" value="KAJ3473994.1"/>
    <property type="molecule type" value="Genomic_DNA"/>
</dbReference>
<protein>
    <submittedName>
        <fullName evidence="2">Uncharacterized protein</fullName>
    </submittedName>
</protein>
<feature type="compositionally biased region" description="Basic and acidic residues" evidence="1">
    <location>
        <begin position="116"/>
        <end position="126"/>
    </location>
</feature>
<evidence type="ECO:0000256" key="1">
    <source>
        <dbReference type="SAM" id="MobiDB-lite"/>
    </source>
</evidence>
<name>A0AAD5UPK5_9APHY</name>
<evidence type="ECO:0000313" key="3">
    <source>
        <dbReference type="Proteomes" id="UP001212997"/>
    </source>
</evidence>
<feature type="region of interest" description="Disordered" evidence="1">
    <location>
        <begin position="116"/>
        <end position="178"/>
    </location>
</feature>
<accession>A0AAD5UPK5</accession>
<reference evidence="2" key="1">
    <citation type="submission" date="2022-07" db="EMBL/GenBank/DDBJ databases">
        <title>Genome Sequence of Physisporinus lineatus.</title>
        <authorList>
            <person name="Buettner E."/>
        </authorList>
    </citation>
    <scope>NUCLEOTIDE SEQUENCE</scope>
    <source>
        <strain evidence="2">VT162</strain>
    </source>
</reference>
<feature type="compositionally biased region" description="Pro residues" evidence="1">
    <location>
        <begin position="160"/>
        <end position="170"/>
    </location>
</feature>
<sequence>MSAIAEANRMAQLYSQASNSFTRGQQSTVLVDNGNPTAWVKPESTNSSSTIRRMDYTSTPLIQRRAKPETDEELRDLALGQVPPCWGDYNTPSYTQTPPVGGEHWNYQRDRVHFETGMESQRRDQAHNWTDPEILRRYVQGYNPPQHTPNHNLGTGRGPPIGPPGPPSGPPDSGHPGR</sequence>
<dbReference type="AlphaFoldDB" id="A0AAD5UPK5"/>
<organism evidence="2 3">
    <name type="scientific">Meripilus lineatus</name>
    <dbReference type="NCBI Taxonomy" id="2056292"/>
    <lineage>
        <taxon>Eukaryota</taxon>
        <taxon>Fungi</taxon>
        <taxon>Dikarya</taxon>
        <taxon>Basidiomycota</taxon>
        <taxon>Agaricomycotina</taxon>
        <taxon>Agaricomycetes</taxon>
        <taxon>Polyporales</taxon>
        <taxon>Meripilaceae</taxon>
        <taxon>Meripilus</taxon>
    </lineage>
</organism>
<proteinExistence type="predicted"/>
<dbReference type="Proteomes" id="UP001212997">
    <property type="component" value="Unassembled WGS sequence"/>
</dbReference>
<feature type="region of interest" description="Disordered" evidence="1">
    <location>
        <begin position="85"/>
        <end position="104"/>
    </location>
</feature>
<keyword evidence="3" id="KW-1185">Reference proteome</keyword>
<evidence type="ECO:0000313" key="2">
    <source>
        <dbReference type="EMBL" id="KAJ3473994.1"/>
    </source>
</evidence>
<feature type="compositionally biased region" description="Polar residues" evidence="1">
    <location>
        <begin position="143"/>
        <end position="153"/>
    </location>
</feature>
<comment type="caution">
    <text evidence="2">The sequence shown here is derived from an EMBL/GenBank/DDBJ whole genome shotgun (WGS) entry which is preliminary data.</text>
</comment>